<dbReference type="AlphaFoldDB" id="G7H1I8"/>
<dbReference type="SUPFAM" id="SSF53335">
    <property type="entry name" value="S-adenosyl-L-methionine-dependent methyltransferases"/>
    <property type="match status" value="1"/>
</dbReference>
<dbReference type="Gene3D" id="3.40.50.150">
    <property type="entry name" value="Vaccinia Virus protein VP39"/>
    <property type="match status" value="1"/>
</dbReference>
<dbReference type="InterPro" id="IPR041698">
    <property type="entry name" value="Methyltransf_25"/>
</dbReference>
<dbReference type="Proteomes" id="UP000035088">
    <property type="component" value="Unassembled WGS sequence"/>
</dbReference>
<proteinExistence type="predicted"/>
<dbReference type="Pfam" id="PF13649">
    <property type="entry name" value="Methyltransf_25"/>
    <property type="match status" value="1"/>
</dbReference>
<comment type="caution">
    <text evidence="3">The sequence shown here is derived from an EMBL/GenBank/DDBJ whole genome shotgun (WGS) entry which is preliminary data.</text>
</comment>
<gene>
    <name evidence="3" type="ORF">GOARA_045_00670</name>
</gene>
<accession>G7H1I8</accession>
<feature type="compositionally biased region" description="Basic and acidic residues" evidence="1">
    <location>
        <begin position="199"/>
        <end position="220"/>
    </location>
</feature>
<dbReference type="GO" id="GO:0032259">
    <property type="term" value="P:methylation"/>
    <property type="evidence" value="ECO:0007669"/>
    <property type="project" value="UniProtKB-KW"/>
</dbReference>
<feature type="domain" description="Methyltransferase" evidence="2">
    <location>
        <begin position="45"/>
        <end position="135"/>
    </location>
</feature>
<evidence type="ECO:0000259" key="2">
    <source>
        <dbReference type="Pfam" id="PF13649"/>
    </source>
</evidence>
<dbReference type="PANTHER" id="PTHR42912">
    <property type="entry name" value="METHYLTRANSFERASE"/>
    <property type="match status" value="1"/>
</dbReference>
<evidence type="ECO:0000256" key="1">
    <source>
        <dbReference type="SAM" id="MobiDB-lite"/>
    </source>
</evidence>
<dbReference type="InterPro" id="IPR050508">
    <property type="entry name" value="Methyltransf_Superfamily"/>
</dbReference>
<evidence type="ECO:0000313" key="4">
    <source>
        <dbReference type="Proteomes" id="UP000035088"/>
    </source>
</evidence>
<feature type="region of interest" description="Disordered" evidence="1">
    <location>
        <begin position="182"/>
        <end position="220"/>
    </location>
</feature>
<dbReference type="RefSeq" id="WP_007321788.1">
    <property type="nucleotide sequence ID" value="NZ_BAEE01000045.1"/>
</dbReference>
<protein>
    <submittedName>
        <fullName evidence="3">Putative methyltransferase</fullName>
    </submittedName>
</protein>
<dbReference type="GO" id="GO:0008168">
    <property type="term" value="F:methyltransferase activity"/>
    <property type="evidence" value="ECO:0007669"/>
    <property type="project" value="UniProtKB-KW"/>
</dbReference>
<name>G7H1I8_9ACTN</name>
<keyword evidence="3" id="KW-0489">Methyltransferase</keyword>
<reference evidence="3 4" key="1">
    <citation type="submission" date="2011-11" db="EMBL/GenBank/DDBJ databases">
        <title>Whole genome shotgun sequence of Gordonia araii NBRC 100433.</title>
        <authorList>
            <person name="Yoshida Y."/>
            <person name="Hosoyama A."/>
            <person name="Tsuchikane K."/>
            <person name="Katsumata H."/>
            <person name="Yamazaki S."/>
            <person name="Fujita N."/>
        </authorList>
    </citation>
    <scope>NUCLEOTIDE SEQUENCE [LARGE SCALE GENOMIC DNA]</scope>
    <source>
        <strain evidence="3 4">NBRC 100433</strain>
    </source>
</reference>
<dbReference type="CDD" id="cd02440">
    <property type="entry name" value="AdoMet_MTases"/>
    <property type="match status" value="1"/>
</dbReference>
<dbReference type="STRING" id="1073574.GOARA_045_00670"/>
<keyword evidence="4" id="KW-1185">Reference proteome</keyword>
<organism evidence="3 4">
    <name type="scientific">Gordonia araii NBRC 100433</name>
    <dbReference type="NCBI Taxonomy" id="1073574"/>
    <lineage>
        <taxon>Bacteria</taxon>
        <taxon>Bacillati</taxon>
        <taxon>Actinomycetota</taxon>
        <taxon>Actinomycetes</taxon>
        <taxon>Mycobacteriales</taxon>
        <taxon>Gordoniaceae</taxon>
        <taxon>Gordonia</taxon>
    </lineage>
</organism>
<sequence length="220" mass="24045">MTQPVRDAYASRVAEYIQVCGTIETADPRDRDLVASWARDIDGPIVDVGCGPGQWTAFLHDDGASVVGVDPVPEFIDEARRRYPDAHYAVGRAGALDFPPGSKAGILAWFSLIHVDPAALDPVLDDVARVLKPGGRLLVGFFEGPELVRFEHKVYPAWYWPTADLTRRLDAAGFSVVETRTRMDPASTRSGGSISAVLRARDDATHPRRRSDPPSPLVDK</sequence>
<dbReference type="EMBL" id="BAEE01000045">
    <property type="protein sequence ID" value="GAB09713.1"/>
    <property type="molecule type" value="Genomic_DNA"/>
</dbReference>
<evidence type="ECO:0000313" key="3">
    <source>
        <dbReference type="EMBL" id="GAB09713.1"/>
    </source>
</evidence>
<keyword evidence="3" id="KW-0808">Transferase</keyword>
<dbReference type="InterPro" id="IPR029063">
    <property type="entry name" value="SAM-dependent_MTases_sf"/>
</dbReference>